<evidence type="ECO:0008006" key="4">
    <source>
        <dbReference type="Google" id="ProtNLM"/>
    </source>
</evidence>
<dbReference type="InterPro" id="IPR050257">
    <property type="entry name" value="eL8/uL1-like"/>
</dbReference>
<dbReference type="InterPro" id="IPR028364">
    <property type="entry name" value="Ribosomal_uL1/biogenesis"/>
</dbReference>
<evidence type="ECO:0000313" key="2">
    <source>
        <dbReference type="EMBL" id="KAK4749827.1"/>
    </source>
</evidence>
<accession>A0AAN7JLV7</accession>
<dbReference type="CDD" id="cd00403">
    <property type="entry name" value="Ribosomal_L1"/>
    <property type="match status" value="1"/>
</dbReference>
<dbReference type="AlphaFoldDB" id="A0AAN7JLV7"/>
<dbReference type="InterPro" id="IPR016095">
    <property type="entry name" value="Ribosomal_uL1_3-a/b-sand"/>
</dbReference>
<protein>
    <recommendedName>
        <fullName evidence="4">Ribosomal protein L1</fullName>
    </recommendedName>
</protein>
<gene>
    <name evidence="2" type="ORF">SAY87_027276</name>
</gene>
<dbReference type="GO" id="GO:0003723">
    <property type="term" value="F:RNA binding"/>
    <property type="evidence" value="ECO:0007669"/>
    <property type="project" value="InterPro"/>
</dbReference>
<dbReference type="InterPro" id="IPR023674">
    <property type="entry name" value="Ribosomal_uL1-like"/>
</dbReference>
<reference evidence="2 3" key="1">
    <citation type="journal article" date="2023" name="Hortic Res">
        <title>Pangenome of water caltrop reveals structural variations and asymmetric subgenome divergence after allopolyploidization.</title>
        <authorList>
            <person name="Zhang X."/>
            <person name="Chen Y."/>
            <person name="Wang L."/>
            <person name="Yuan Y."/>
            <person name="Fang M."/>
            <person name="Shi L."/>
            <person name="Lu R."/>
            <person name="Comes H.P."/>
            <person name="Ma Y."/>
            <person name="Chen Y."/>
            <person name="Huang G."/>
            <person name="Zhou Y."/>
            <person name="Zheng Z."/>
            <person name="Qiu Y."/>
        </authorList>
    </citation>
    <scope>NUCLEOTIDE SEQUENCE [LARGE SCALE GENOMIC DNA]</scope>
    <source>
        <tissue evidence="2">Roots</tissue>
    </source>
</reference>
<feature type="region of interest" description="Disordered" evidence="1">
    <location>
        <begin position="315"/>
        <end position="336"/>
    </location>
</feature>
<dbReference type="PANTHER" id="PTHR23105">
    <property type="entry name" value="RIBOSOMAL PROTEIN L7AE FAMILY MEMBER"/>
    <property type="match status" value="1"/>
</dbReference>
<evidence type="ECO:0000256" key="1">
    <source>
        <dbReference type="SAM" id="MobiDB-lite"/>
    </source>
</evidence>
<dbReference type="Gene3D" id="3.40.50.790">
    <property type="match status" value="1"/>
</dbReference>
<dbReference type="SUPFAM" id="SSF56808">
    <property type="entry name" value="Ribosomal protein L1"/>
    <property type="match status" value="1"/>
</dbReference>
<keyword evidence="3" id="KW-1185">Reference proteome</keyword>
<dbReference type="Proteomes" id="UP001345219">
    <property type="component" value="Chromosome 21"/>
</dbReference>
<sequence>MASKETVEKAVGALLKWKDSKAQAEKPQLLEEDEYFYLVVTLKKMPANVRVKPFKVPLPNGLVDPLAEICLIIDDRPKSSHTKEDVQKKIKAENIPVSKVLKLSKLRSNYKAFEAKRKLFGSYDLFLADRNILPSLPKLLGKQFFKKRKIPVGVNLKHKGWKEQIENVCRSALLFMGSGTCSVVKVGRVSMGNKEIGENVIAAIDGIVELVPRKWQNIRSLHLKMAESLALPIYQSVPDLKLKISGVNDEGEKVDGEKVKQDDAKDISVEKKRASKRSRIHEVMYMDTNLDGKDDGDIEEEHGKDSDTNLTELDQTMKRAKVKEDGSKTGKKLEVSTKVKKSEDGIKKHKKDGLSVKAVEKMVDKKVKKNVTKLEKVKRIKK</sequence>
<feature type="compositionally biased region" description="Basic and acidic residues" evidence="1">
    <location>
        <begin position="322"/>
        <end position="336"/>
    </location>
</feature>
<dbReference type="Pfam" id="PF00687">
    <property type="entry name" value="Ribosomal_L1"/>
    <property type="match status" value="1"/>
</dbReference>
<dbReference type="Gene3D" id="3.30.190.20">
    <property type="match status" value="1"/>
</dbReference>
<dbReference type="FunFam" id="3.40.50.790:FF:000012">
    <property type="entry name" value="Ribosomal protein L1p/L10e family"/>
    <property type="match status" value="1"/>
</dbReference>
<evidence type="ECO:0000313" key="3">
    <source>
        <dbReference type="Proteomes" id="UP001345219"/>
    </source>
</evidence>
<organism evidence="2 3">
    <name type="scientific">Trapa incisa</name>
    <dbReference type="NCBI Taxonomy" id="236973"/>
    <lineage>
        <taxon>Eukaryota</taxon>
        <taxon>Viridiplantae</taxon>
        <taxon>Streptophyta</taxon>
        <taxon>Embryophyta</taxon>
        <taxon>Tracheophyta</taxon>
        <taxon>Spermatophyta</taxon>
        <taxon>Magnoliopsida</taxon>
        <taxon>eudicotyledons</taxon>
        <taxon>Gunneridae</taxon>
        <taxon>Pentapetalae</taxon>
        <taxon>rosids</taxon>
        <taxon>malvids</taxon>
        <taxon>Myrtales</taxon>
        <taxon>Lythraceae</taxon>
        <taxon>Trapa</taxon>
    </lineage>
</organism>
<comment type="caution">
    <text evidence="2">The sequence shown here is derived from an EMBL/GenBank/DDBJ whole genome shotgun (WGS) entry which is preliminary data.</text>
</comment>
<dbReference type="EMBL" id="JAXIOK010000018">
    <property type="protein sequence ID" value="KAK4749827.1"/>
    <property type="molecule type" value="Genomic_DNA"/>
</dbReference>
<name>A0AAN7JLV7_9MYRT</name>
<proteinExistence type="predicted"/>